<comment type="caution">
    <text evidence="2">The sequence shown here is derived from an EMBL/GenBank/DDBJ whole genome shotgun (WGS) entry which is preliminary data.</text>
</comment>
<name>A0ABV4XJU2_9CYAN</name>
<dbReference type="EMBL" id="JBHFNR010000018">
    <property type="protein sequence ID" value="MFB2891830.1"/>
    <property type="molecule type" value="Genomic_DNA"/>
</dbReference>
<protein>
    <recommendedName>
        <fullName evidence="1">Bro-N domain-containing protein</fullName>
    </recommendedName>
</protein>
<keyword evidence="3" id="KW-1185">Reference proteome</keyword>
<evidence type="ECO:0000313" key="3">
    <source>
        <dbReference type="Proteomes" id="UP001576784"/>
    </source>
</evidence>
<evidence type="ECO:0000259" key="1">
    <source>
        <dbReference type="PROSITE" id="PS51750"/>
    </source>
</evidence>
<evidence type="ECO:0000313" key="2">
    <source>
        <dbReference type="EMBL" id="MFB2891830.1"/>
    </source>
</evidence>
<organism evidence="2 3">
    <name type="scientific">Floridaenema flaviceps BLCC-F50</name>
    <dbReference type="NCBI Taxonomy" id="3153642"/>
    <lineage>
        <taxon>Bacteria</taxon>
        <taxon>Bacillati</taxon>
        <taxon>Cyanobacteriota</taxon>
        <taxon>Cyanophyceae</taxon>
        <taxon>Oscillatoriophycideae</taxon>
        <taxon>Aerosakkonematales</taxon>
        <taxon>Aerosakkonemataceae</taxon>
        <taxon>Floridanema</taxon>
        <taxon>Floridanema flaviceps</taxon>
    </lineage>
</organism>
<dbReference type="RefSeq" id="WP_413261507.1">
    <property type="nucleotide sequence ID" value="NZ_JBHFNR010000018.1"/>
</dbReference>
<proteinExistence type="predicted"/>
<dbReference type="PROSITE" id="PS51750">
    <property type="entry name" value="BRO_N"/>
    <property type="match status" value="1"/>
</dbReference>
<accession>A0ABV4XJU2</accession>
<dbReference type="InterPro" id="IPR003497">
    <property type="entry name" value="BRO_N_domain"/>
</dbReference>
<sequence length="108" mass="12395">MQTTQTTYKELYFNGHLVRLFKTAESIMLTAVDLLSALELSPSISTKIPDEFKGLGAVDKDDSGQFYLWKHQVLTVKQDGLLDVLYFAKRKTALQFLKWFYEEALPSI</sequence>
<gene>
    <name evidence="2" type="ORF">ACE1CI_02685</name>
</gene>
<reference evidence="2 3" key="1">
    <citation type="submission" date="2024-09" db="EMBL/GenBank/DDBJ databases">
        <title>Floridaenema gen nov. (Aerosakkonemataceae, Aerosakkonematales ord. nov., Cyanobacteria) from benthic tropical and subtropical fresh waters, with the description of four new species.</title>
        <authorList>
            <person name="Moretto J.A."/>
            <person name="Berthold D.E."/>
            <person name="Lefler F.W."/>
            <person name="Huang I.-S."/>
            <person name="Laughinghouse H. IV."/>
        </authorList>
    </citation>
    <scope>NUCLEOTIDE SEQUENCE [LARGE SCALE GENOMIC DNA]</scope>
    <source>
        <strain evidence="2 3">BLCC-F50</strain>
    </source>
</reference>
<feature type="domain" description="Bro-N" evidence="1">
    <location>
        <begin position="1"/>
        <end position="108"/>
    </location>
</feature>
<dbReference type="Proteomes" id="UP001576784">
    <property type="component" value="Unassembled WGS sequence"/>
</dbReference>